<feature type="transmembrane region" description="Helical" evidence="4">
    <location>
        <begin position="440"/>
        <end position="463"/>
    </location>
</feature>
<dbReference type="SUPFAM" id="SSF52058">
    <property type="entry name" value="L domain-like"/>
    <property type="match status" value="1"/>
</dbReference>
<reference evidence="6" key="1">
    <citation type="submission" date="2021-12" db="EMBL/GenBank/DDBJ databases">
        <authorList>
            <person name="King R."/>
        </authorList>
    </citation>
    <scope>NUCLEOTIDE SEQUENCE</scope>
</reference>
<dbReference type="InterPro" id="IPR003591">
    <property type="entry name" value="Leu-rich_rpt_typical-subtyp"/>
</dbReference>
<dbReference type="EMBL" id="OU893337">
    <property type="protein sequence ID" value="CAG9794482.1"/>
    <property type="molecule type" value="Genomic_DNA"/>
</dbReference>
<feature type="chain" id="PRO_5040214878" evidence="5">
    <location>
        <begin position="19"/>
        <end position="486"/>
    </location>
</feature>
<sequence>MCVRVLLCVVSIIGIVSTQDQDGILLIADVVDVVETTTEDNTPEICKVCDCGDGVLDCTKRKLVHSFTLDEWDQLKGLNIKEVDLSGNSIEMLTVISELPIERLNMSNNRIEMVDDWCFKYLENLSVLDLSRNELEDMNKRAFWGLLLPDSKIRPLSKMRHLSLAYNDLHVIPKDAFAFMHNLRFLDLSRNPLGIIDQVATGTLTELPFLRELLLSGCGLETLPDGLFRSLRRLERLDISNNKFTTVPAALNEAITLNFLNFDKNPITNLSEKTSISSLIRLRELRLCNTRLQRIGPGALGGLASLETLYICNNPRLTTIDEEFLNWKDDDGTDLWPALKRLYLHNNNISEIDPDFLFRWDQITDASFHDNPYVCDCNNQWMVDVLVPLITRINGSAADMICTKPQDVRGVSFAQLYETSKTLVCPQSADTAELPGSHTAVVLGVLIGIFAAFPLVLIIVLLWKKGHFAKCRKKVESESEEENDAL</sequence>
<evidence type="ECO:0000313" key="6">
    <source>
        <dbReference type="EMBL" id="CAG9794482.1"/>
    </source>
</evidence>
<dbReference type="SMART" id="SM00369">
    <property type="entry name" value="LRR_TYP"/>
    <property type="match status" value="9"/>
</dbReference>
<dbReference type="InterPro" id="IPR001611">
    <property type="entry name" value="Leu-rich_rpt"/>
</dbReference>
<keyword evidence="4" id="KW-1133">Transmembrane helix</keyword>
<dbReference type="Pfam" id="PF00560">
    <property type="entry name" value="LRR_1"/>
    <property type="match status" value="1"/>
</dbReference>
<evidence type="ECO:0000256" key="2">
    <source>
        <dbReference type="ARBA" id="ARBA00022729"/>
    </source>
</evidence>
<keyword evidence="7" id="KW-1185">Reference proteome</keyword>
<reference evidence="6" key="2">
    <citation type="submission" date="2022-10" db="EMBL/GenBank/DDBJ databases">
        <authorList>
            <consortium name="ENA_rothamsted_submissions"/>
            <consortium name="culmorum"/>
            <person name="King R."/>
        </authorList>
    </citation>
    <scope>NUCLEOTIDE SEQUENCE</scope>
</reference>
<evidence type="ECO:0000256" key="5">
    <source>
        <dbReference type="SAM" id="SignalP"/>
    </source>
</evidence>
<keyword evidence="4" id="KW-0472">Membrane</keyword>
<gene>
    <name evidence="6" type="ORF">DIATSA_LOCUS11855</name>
</gene>
<evidence type="ECO:0000256" key="4">
    <source>
        <dbReference type="SAM" id="Phobius"/>
    </source>
</evidence>
<dbReference type="Pfam" id="PF13855">
    <property type="entry name" value="LRR_8"/>
    <property type="match status" value="4"/>
</dbReference>
<keyword evidence="4" id="KW-0812">Transmembrane</keyword>
<evidence type="ECO:0000256" key="3">
    <source>
        <dbReference type="ARBA" id="ARBA00022737"/>
    </source>
</evidence>
<keyword evidence="3" id="KW-0677">Repeat</keyword>
<organism evidence="6 7">
    <name type="scientific">Diatraea saccharalis</name>
    <name type="common">sugarcane borer</name>
    <dbReference type="NCBI Taxonomy" id="40085"/>
    <lineage>
        <taxon>Eukaryota</taxon>
        <taxon>Metazoa</taxon>
        <taxon>Ecdysozoa</taxon>
        <taxon>Arthropoda</taxon>
        <taxon>Hexapoda</taxon>
        <taxon>Insecta</taxon>
        <taxon>Pterygota</taxon>
        <taxon>Neoptera</taxon>
        <taxon>Endopterygota</taxon>
        <taxon>Lepidoptera</taxon>
        <taxon>Glossata</taxon>
        <taxon>Ditrysia</taxon>
        <taxon>Pyraloidea</taxon>
        <taxon>Crambidae</taxon>
        <taxon>Crambinae</taxon>
        <taxon>Diatraea</taxon>
    </lineage>
</organism>
<name>A0A9N9RDJ9_9NEOP</name>
<dbReference type="AlphaFoldDB" id="A0A9N9RDJ9"/>
<feature type="signal peptide" evidence="5">
    <location>
        <begin position="1"/>
        <end position="18"/>
    </location>
</feature>
<accession>A0A9N9RDJ9</accession>
<evidence type="ECO:0000313" key="7">
    <source>
        <dbReference type="Proteomes" id="UP001153714"/>
    </source>
</evidence>
<dbReference type="Proteomes" id="UP001153714">
    <property type="component" value="Chromosome 6"/>
</dbReference>
<dbReference type="PROSITE" id="PS51450">
    <property type="entry name" value="LRR"/>
    <property type="match status" value="1"/>
</dbReference>
<proteinExistence type="predicted"/>
<dbReference type="InterPro" id="IPR032675">
    <property type="entry name" value="LRR_dom_sf"/>
</dbReference>
<protein>
    <submittedName>
        <fullName evidence="6">Uncharacterized protein</fullName>
    </submittedName>
</protein>
<dbReference type="Gene3D" id="3.80.10.10">
    <property type="entry name" value="Ribonuclease Inhibitor"/>
    <property type="match status" value="2"/>
</dbReference>
<keyword evidence="1" id="KW-0433">Leucine-rich repeat</keyword>
<dbReference type="OrthoDB" id="72369at2759"/>
<dbReference type="InterPro" id="IPR050328">
    <property type="entry name" value="Dev_Immune_Receptor"/>
</dbReference>
<keyword evidence="2 5" id="KW-0732">Signal</keyword>
<dbReference type="PANTHER" id="PTHR24373:SF392">
    <property type="entry name" value="NEPHROCAN"/>
    <property type="match status" value="1"/>
</dbReference>
<evidence type="ECO:0000256" key="1">
    <source>
        <dbReference type="ARBA" id="ARBA00022614"/>
    </source>
</evidence>
<dbReference type="PANTHER" id="PTHR24373">
    <property type="entry name" value="SLIT RELATED LEUCINE-RICH REPEAT NEURONAL PROTEIN"/>
    <property type="match status" value="1"/>
</dbReference>